<keyword evidence="4" id="KW-0378">Hydrolase</keyword>
<dbReference type="PRINTS" id="PR01790">
    <property type="entry name" value="SMP30FAMILY"/>
</dbReference>
<evidence type="ECO:0000313" key="5">
    <source>
        <dbReference type="Proteomes" id="UP000318294"/>
    </source>
</evidence>
<dbReference type="InterPro" id="IPR013658">
    <property type="entry name" value="SGL"/>
</dbReference>
<comment type="similarity">
    <text evidence="1">Belongs to the SMP-30/CGR1 family.</text>
</comment>
<gene>
    <name evidence="4" type="ORF">Tchar_02316</name>
</gene>
<dbReference type="Proteomes" id="UP000318294">
    <property type="component" value="Unassembled WGS sequence"/>
</dbReference>
<protein>
    <submittedName>
        <fullName evidence="4">6-deoxy-6-sulfogluconolactonase</fullName>
        <ecNumber evidence="4">3.1.1.99</ecNumber>
    </submittedName>
</protein>
<dbReference type="OrthoDB" id="9775406at2"/>
<sequence>MDAPALLLESGIDPGVAGWTCLTPPACARGQSPVWLGIEDRLYWLDTGLQRLWRLHVPSGHSEWRELPQTPGGLMPCRRGGWLLALRDGVYHLPAWDLPLQRIAEAPYDVRRCRFDAAVCDPWGRLWLASSAEACEHVDGALYCLRARDRQRPELVLVRSGWPTSAALVWSVDGQTLYWTDGTANALWALPMLDPARWPPQLGAPMPSHRLLANAGNTGRLAGATVDRDGRYWVAREAGARVQCLSPSGHVLLELPLPVRSPTAVVFGGPDLRSLFVVSARQHRSASELNAHPNSGAVFARRLAVTGVPAARYWD</sequence>
<dbReference type="SUPFAM" id="SSF63829">
    <property type="entry name" value="Calcium-dependent phosphotriesterase"/>
    <property type="match status" value="1"/>
</dbReference>
<evidence type="ECO:0000256" key="2">
    <source>
        <dbReference type="PIRSR" id="PIRSR605511-2"/>
    </source>
</evidence>
<dbReference type="GO" id="GO:0005509">
    <property type="term" value="F:calcium ion binding"/>
    <property type="evidence" value="ECO:0007669"/>
    <property type="project" value="TreeGrafter"/>
</dbReference>
<dbReference type="PANTHER" id="PTHR10907:SF47">
    <property type="entry name" value="REGUCALCIN"/>
    <property type="match status" value="1"/>
</dbReference>
<dbReference type="InterPro" id="IPR011042">
    <property type="entry name" value="6-blade_b-propeller_TolB-like"/>
</dbReference>
<accession>A0A554X654</accession>
<feature type="binding site" evidence="2">
    <location>
        <position position="114"/>
    </location>
    <ligand>
        <name>substrate</name>
    </ligand>
</feature>
<dbReference type="GO" id="GO:0004341">
    <property type="term" value="F:gluconolactonase activity"/>
    <property type="evidence" value="ECO:0007669"/>
    <property type="project" value="TreeGrafter"/>
</dbReference>
<dbReference type="PANTHER" id="PTHR10907">
    <property type="entry name" value="REGUCALCIN"/>
    <property type="match status" value="1"/>
</dbReference>
<organism evidence="4 5">
    <name type="scientific">Tepidimonas charontis</name>
    <dbReference type="NCBI Taxonomy" id="2267262"/>
    <lineage>
        <taxon>Bacteria</taxon>
        <taxon>Pseudomonadati</taxon>
        <taxon>Pseudomonadota</taxon>
        <taxon>Betaproteobacteria</taxon>
        <taxon>Burkholderiales</taxon>
        <taxon>Tepidimonas</taxon>
    </lineage>
</organism>
<dbReference type="EMBL" id="VJON01000047">
    <property type="protein sequence ID" value="TSE31246.1"/>
    <property type="molecule type" value="Genomic_DNA"/>
</dbReference>
<evidence type="ECO:0000256" key="1">
    <source>
        <dbReference type="ARBA" id="ARBA00008853"/>
    </source>
</evidence>
<proteinExistence type="inferred from homology"/>
<feature type="domain" description="SMP-30/Gluconolactonase/LRE-like region" evidence="3">
    <location>
        <begin position="30"/>
        <end position="281"/>
    </location>
</feature>
<evidence type="ECO:0000313" key="4">
    <source>
        <dbReference type="EMBL" id="TSE31246.1"/>
    </source>
</evidence>
<name>A0A554X654_9BURK</name>
<comment type="caution">
    <text evidence="4">The sequence shown here is derived from an EMBL/GenBank/DDBJ whole genome shotgun (WGS) entry which is preliminary data.</text>
</comment>
<keyword evidence="5" id="KW-1185">Reference proteome</keyword>
<dbReference type="EC" id="3.1.1.99" evidence="4"/>
<dbReference type="Gene3D" id="2.120.10.30">
    <property type="entry name" value="TolB, C-terminal domain"/>
    <property type="match status" value="1"/>
</dbReference>
<dbReference type="AlphaFoldDB" id="A0A554X654"/>
<evidence type="ECO:0000259" key="3">
    <source>
        <dbReference type="Pfam" id="PF08450"/>
    </source>
</evidence>
<reference evidence="4 5" key="1">
    <citation type="submission" date="2019-07" db="EMBL/GenBank/DDBJ databases">
        <title>Tepidimonas charontis SPSP-6 draft genome.</title>
        <authorList>
            <person name="Da Costa M.S."/>
            <person name="Froufe H.J.C."/>
            <person name="Egas C."/>
            <person name="Albuquerque L."/>
        </authorList>
    </citation>
    <scope>NUCLEOTIDE SEQUENCE [LARGE SCALE GENOMIC DNA]</scope>
    <source>
        <strain evidence="4 5">SPSP-6</strain>
    </source>
</reference>
<dbReference type="InterPro" id="IPR005511">
    <property type="entry name" value="SMP-30"/>
</dbReference>
<dbReference type="GO" id="GO:0019853">
    <property type="term" value="P:L-ascorbic acid biosynthetic process"/>
    <property type="evidence" value="ECO:0007669"/>
    <property type="project" value="TreeGrafter"/>
</dbReference>
<dbReference type="Pfam" id="PF08450">
    <property type="entry name" value="SGL"/>
    <property type="match status" value="1"/>
</dbReference>